<accession>A0ACB9L0U4</accession>
<proteinExistence type="predicted"/>
<evidence type="ECO:0000313" key="2">
    <source>
        <dbReference type="Proteomes" id="UP001057402"/>
    </source>
</evidence>
<gene>
    <name evidence="1" type="ORF">MLD38_038725</name>
</gene>
<name>A0ACB9L0U4_9MYRT</name>
<reference evidence="2" key="1">
    <citation type="journal article" date="2023" name="Front. Plant Sci.">
        <title>Chromosomal-level genome assembly of Melastoma candidum provides insights into trichome evolution.</title>
        <authorList>
            <person name="Zhong Y."/>
            <person name="Wu W."/>
            <person name="Sun C."/>
            <person name="Zou P."/>
            <person name="Liu Y."/>
            <person name="Dai S."/>
            <person name="Zhou R."/>
        </authorList>
    </citation>
    <scope>NUCLEOTIDE SEQUENCE [LARGE SCALE GENOMIC DNA]</scope>
</reference>
<dbReference type="Proteomes" id="UP001057402">
    <property type="component" value="Chromosome 12"/>
</dbReference>
<evidence type="ECO:0000313" key="1">
    <source>
        <dbReference type="EMBL" id="KAI4303046.1"/>
    </source>
</evidence>
<keyword evidence="2" id="KW-1185">Reference proteome</keyword>
<organism evidence="1 2">
    <name type="scientific">Melastoma candidum</name>
    <dbReference type="NCBI Taxonomy" id="119954"/>
    <lineage>
        <taxon>Eukaryota</taxon>
        <taxon>Viridiplantae</taxon>
        <taxon>Streptophyta</taxon>
        <taxon>Embryophyta</taxon>
        <taxon>Tracheophyta</taxon>
        <taxon>Spermatophyta</taxon>
        <taxon>Magnoliopsida</taxon>
        <taxon>eudicotyledons</taxon>
        <taxon>Gunneridae</taxon>
        <taxon>Pentapetalae</taxon>
        <taxon>rosids</taxon>
        <taxon>malvids</taxon>
        <taxon>Myrtales</taxon>
        <taxon>Melastomataceae</taxon>
        <taxon>Melastomatoideae</taxon>
        <taxon>Melastomateae</taxon>
        <taxon>Melastoma</taxon>
    </lineage>
</organism>
<dbReference type="EMBL" id="CM042891">
    <property type="protein sequence ID" value="KAI4303046.1"/>
    <property type="molecule type" value="Genomic_DNA"/>
</dbReference>
<protein>
    <submittedName>
        <fullName evidence="1">Uncharacterized protein</fullName>
    </submittedName>
</protein>
<sequence length="217" mass="23580">MGSSRSRSRSRSRVRSMSTPPVTPSSSIDSSSDPPSCSSSPSSSPPRTCNDRQESRSGHPDTDLRLGLGGVGGGPSVSSSQGITVPRVAACRELRQDWPPIKPLLRSALSGRLSSDGSGGRVPCLFVKVYMEGVLIGRKLDLLAHQDYDDLVSTLARMFKTKIHSPGECAAEDGQEKKLYVLTYEDKDGDWMMVGDVPWEMFKSSVKRLMITRADKC</sequence>
<comment type="caution">
    <text evidence="1">The sequence shown here is derived from an EMBL/GenBank/DDBJ whole genome shotgun (WGS) entry which is preliminary data.</text>
</comment>